<dbReference type="InterPro" id="IPR001119">
    <property type="entry name" value="SLH_dom"/>
</dbReference>
<dbReference type="InterPro" id="IPR051465">
    <property type="entry name" value="Cell_Envelope_Struct_Comp"/>
</dbReference>
<feature type="compositionally biased region" description="Pro residues" evidence="1">
    <location>
        <begin position="414"/>
        <end position="432"/>
    </location>
</feature>
<feature type="chain" id="PRO_5039159287" description="SLH domain-containing protein" evidence="2">
    <location>
        <begin position="29"/>
        <end position="1222"/>
    </location>
</feature>
<organism evidence="4 5">
    <name type="scientific">Paenibacillus herberti</name>
    <dbReference type="NCBI Taxonomy" id="1619309"/>
    <lineage>
        <taxon>Bacteria</taxon>
        <taxon>Bacillati</taxon>
        <taxon>Bacillota</taxon>
        <taxon>Bacilli</taxon>
        <taxon>Bacillales</taxon>
        <taxon>Paenibacillaceae</taxon>
        <taxon>Paenibacillus</taxon>
    </lineage>
</organism>
<dbReference type="AlphaFoldDB" id="A0A229NTI4"/>
<dbReference type="Proteomes" id="UP000215145">
    <property type="component" value="Unassembled WGS sequence"/>
</dbReference>
<name>A0A229NTI4_9BACL</name>
<dbReference type="PANTHER" id="PTHR43308:SF5">
    <property type="entry name" value="S-LAYER PROTEIN _ PEPTIDOGLYCAN ENDO-BETA-N-ACETYLGLUCOSAMINIDASE"/>
    <property type="match status" value="1"/>
</dbReference>
<evidence type="ECO:0000256" key="1">
    <source>
        <dbReference type="SAM" id="MobiDB-lite"/>
    </source>
</evidence>
<feature type="signal peptide" evidence="2">
    <location>
        <begin position="1"/>
        <end position="28"/>
    </location>
</feature>
<dbReference type="OrthoDB" id="185675at2"/>
<dbReference type="PANTHER" id="PTHR43308">
    <property type="entry name" value="OUTER MEMBRANE PROTEIN ALPHA-RELATED"/>
    <property type="match status" value="1"/>
</dbReference>
<feature type="domain" description="SLH" evidence="3">
    <location>
        <begin position="101"/>
        <end position="164"/>
    </location>
</feature>
<reference evidence="4 5" key="1">
    <citation type="submission" date="2017-07" db="EMBL/GenBank/DDBJ databases">
        <title>Paenibacillus herberti R33 genome sequencing and assembly.</title>
        <authorList>
            <person name="Su W."/>
        </authorList>
    </citation>
    <scope>NUCLEOTIDE SEQUENCE [LARGE SCALE GENOMIC DNA]</scope>
    <source>
        <strain evidence="4 5">R33</strain>
    </source>
</reference>
<feature type="region of interest" description="Disordered" evidence="1">
    <location>
        <begin position="383"/>
        <end position="437"/>
    </location>
</feature>
<evidence type="ECO:0000313" key="4">
    <source>
        <dbReference type="EMBL" id="OXM13211.1"/>
    </source>
</evidence>
<dbReference type="Pfam" id="PF00395">
    <property type="entry name" value="SLH"/>
    <property type="match status" value="3"/>
</dbReference>
<sequence length="1222" mass="131676">MSNRLKRVKKWVATSLVVLLAAGSGGQAVNGAAAVEPKPGNAGGYNDIKGHWAEQQLQLWVDSGWLSGYGDGKLRPDQPVKRSELAALINRAFGKEATAAPALAFKDVKKESWDYSTVATAVYAGYVNGYEDGTFRPSGKVTRQEAAVMLAKASDVEGSAGAESTFSDKDALGVWSRSYVAALASQGILGGYPDGSFRPAGQLTRAEAVTAISKAVKMDSPAKEYNKAGVYGPSTGSQEVNGNVQISASGVTLQNLVIRGDLILDKAIGEGDAFLSGVKVTGKTYIRGGGVHSVHVKDSQLSDVRVEKDGSAVRLSVEGKSELGSVTVEPNAAGSVVALQYGSRILKLLLNAKTFMSGQGIIDEAILRHDVSDSVFEKEPLSKKVLPNPSSQPSPTPSPIVGGGGFFPGFPGNPGNPTPTPTPSPTPSPTGSPAPTVAPEALLTELSVGGYPLTPFPSDKTGFDPKEVEYDVYLPVDFVTGDLEVKALASHPDIQISVTARTSYGDILIEDKKLDSDGKVRYRQQARQEVDVLIRLGSKDGEMLNGYWVRVLYDWTLAENAHITSDGSINIAGKGIEEGDMLRVYANDGDAAPVYAIPQSASGKVISIRPLNKIKQDALNGNPGSIWISLQKQGQPEQPRQKVEYDFRALAELSGGVKASTMTKEEMEAANIQFTYGVELNLDPLSPSPAEAEFVRVGWSNGSHVPRTPSIEDAEVSGWNTGHLYKLKGTSTELMSYWDNEPKDFRGYFTVYYYNADKRPIGYSILPLEVKVHLTADILEKLIQQLPVPAPMNYFEYLGKLQQMYGTLLPEEQAKVSSYPVLAQALKLKESILSQEVAAKQLKSLSLSGMTLNVPFSPTVKQYNAKGLHLLEGKEIVISLDYDSELSDVYVSSGSTGAGNTIPVQGKQYRFTFGPEFPGVLQITVKSKASGNLESYIIFTDSPYRIKLSPSGGMIQGITQGVALHVYGSEDDTEPYYVARGSSSNWPSLPAPGVPLPTPEVPFLFNLPFSYPVHASLKGSIWLSLEVEGQMTDRTQYKYDFTPLPEVAASGAVIAFEDDAMLSLLQSQPAIQAFSYTRLLANLAVLDPAVRYISGQIGGQPLAPTVQDARKQILYRASLPDGFLGTIGTNPAPVLSPGILYLFDAGYNPIGYVRFEYQAIPKATPQIVNYIISLIKLDGPIEYVRPIIERARAAYNLLNEAQKAEVSNYSHLLQAEVNLLRP</sequence>
<evidence type="ECO:0000313" key="5">
    <source>
        <dbReference type="Proteomes" id="UP000215145"/>
    </source>
</evidence>
<feature type="domain" description="SLH" evidence="3">
    <location>
        <begin position="40"/>
        <end position="100"/>
    </location>
</feature>
<dbReference type="RefSeq" id="WP_089526940.1">
    <property type="nucleotide sequence ID" value="NZ_NMUQ01000004.1"/>
</dbReference>
<accession>A0A229NTI4</accession>
<keyword evidence="5" id="KW-1185">Reference proteome</keyword>
<comment type="caution">
    <text evidence="4">The sequence shown here is derived from an EMBL/GenBank/DDBJ whole genome shotgun (WGS) entry which is preliminary data.</text>
</comment>
<dbReference type="EMBL" id="NMUQ01000004">
    <property type="protein sequence ID" value="OXM13211.1"/>
    <property type="molecule type" value="Genomic_DNA"/>
</dbReference>
<feature type="domain" description="SLH" evidence="3">
    <location>
        <begin position="166"/>
        <end position="226"/>
    </location>
</feature>
<gene>
    <name evidence="4" type="ORF">CGZ75_23940</name>
</gene>
<proteinExistence type="predicted"/>
<evidence type="ECO:0000256" key="2">
    <source>
        <dbReference type="SAM" id="SignalP"/>
    </source>
</evidence>
<keyword evidence="2" id="KW-0732">Signal</keyword>
<protein>
    <recommendedName>
        <fullName evidence="3">SLH domain-containing protein</fullName>
    </recommendedName>
</protein>
<evidence type="ECO:0000259" key="3">
    <source>
        <dbReference type="PROSITE" id="PS51272"/>
    </source>
</evidence>
<dbReference type="PROSITE" id="PS51272">
    <property type="entry name" value="SLH"/>
    <property type="match status" value="3"/>
</dbReference>